<name>A0A0F9F7D1_9ZZZZ</name>
<dbReference type="AlphaFoldDB" id="A0A0F9F7D1"/>
<accession>A0A0F9F7D1</accession>
<dbReference type="EMBL" id="LAZR01022318">
    <property type="protein sequence ID" value="KKL82274.1"/>
    <property type="molecule type" value="Genomic_DNA"/>
</dbReference>
<organism evidence="1">
    <name type="scientific">marine sediment metagenome</name>
    <dbReference type="NCBI Taxonomy" id="412755"/>
    <lineage>
        <taxon>unclassified sequences</taxon>
        <taxon>metagenomes</taxon>
        <taxon>ecological metagenomes</taxon>
    </lineage>
</organism>
<evidence type="ECO:0000313" key="1">
    <source>
        <dbReference type="EMBL" id="KKL82274.1"/>
    </source>
</evidence>
<comment type="caution">
    <text evidence="1">The sequence shown here is derived from an EMBL/GenBank/DDBJ whole genome shotgun (WGS) entry which is preliminary data.</text>
</comment>
<protein>
    <submittedName>
        <fullName evidence="1">Uncharacterized protein</fullName>
    </submittedName>
</protein>
<sequence length="86" mass="9478">MSVTDRVMGVIITGEAVSALAREGKRTIEVSSGVPETATFFKSWFDHSRNFYVAAFEDESFDPVEAGCEIPLLPCQCSITELKKET</sequence>
<gene>
    <name evidence="1" type="ORF">LCGC14_1986450</name>
</gene>
<reference evidence="1" key="1">
    <citation type="journal article" date="2015" name="Nature">
        <title>Complex archaea that bridge the gap between prokaryotes and eukaryotes.</title>
        <authorList>
            <person name="Spang A."/>
            <person name="Saw J.H."/>
            <person name="Jorgensen S.L."/>
            <person name="Zaremba-Niedzwiedzka K."/>
            <person name="Martijn J."/>
            <person name="Lind A.E."/>
            <person name="van Eijk R."/>
            <person name="Schleper C."/>
            <person name="Guy L."/>
            <person name="Ettema T.J."/>
        </authorList>
    </citation>
    <scope>NUCLEOTIDE SEQUENCE</scope>
</reference>
<proteinExistence type="predicted"/>